<feature type="non-terminal residue" evidence="2">
    <location>
        <position position="151"/>
    </location>
</feature>
<dbReference type="InterPro" id="IPR027417">
    <property type="entry name" value="P-loop_NTPase"/>
</dbReference>
<dbReference type="Gene3D" id="3.40.50.300">
    <property type="entry name" value="P-loop containing nucleotide triphosphate hydrolases"/>
    <property type="match status" value="1"/>
</dbReference>
<dbReference type="GO" id="GO:0005524">
    <property type="term" value="F:ATP binding"/>
    <property type="evidence" value="ECO:0007669"/>
    <property type="project" value="UniProtKB-KW"/>
</dbReference>
<keyword evidence="3" id="KW-1185">Reference proteome</keyword>
<evidence type="ECO:0000259" key="1">
    <source>
        <dbReference type="Pfam" id="PF13476"/>
    </source>
</evidence>
<dbReference type="Pfam" id="PF13476">
    <property type="entry name" value="AAA_23"/>
    <property type="match status" value="1"/>
</dbReference>
<protein>
    <submittedName>
        <fullName evidence="2">ATP-binding protein</fullName>
    </submittedName>
</protein>
<reference evidence="3" key="1">
    <citation type="submission" date="2023-11" db="EMBL/GenBank/DDBJ databases">
        <title>Genome Sequence of Bacillus pseudomycoides stain BUPM19.</title>
        <authorList>
            <person name="Farhat A."/>
        </authorList>
    </citation>
    <scope>NUCLEOTIDE SEQUENCE [LARGE SCALE GENOMIC DNA]</scope>
    <source>
        <strain evidence="3">BUPM19</strain>
    </source>
</reference>
<evidence type="ECO:0000313" key="3">
    <source>
        <dbReference type="Proteomes" id="UP001291930"/>
    </source>
</evidence>
<evidence type="ECO:0000313" key="2">
    <source>
        <dbReference type="EMBL" id="MDZ5610132.1"/>
    </source>
</evidence>
<dbReference type="InterPro" id="IPR038729">
    <property type="entry name" value="Rad50/SbcC_AAA"/>
</dbReference>
<dbReference type="PANTHER" id="PTHR43581:SF2">
    <property type="entry name" value="EXCINUCLEASE ATPASE SUBUNIT"/>
    <property type="match status" value="1"/>
</dbReference>
<gene>
    <name evidence="2" type="ORF">U2I54_24590</name>
</gene>
<keyword evidence="2" id="KW-0067">ATP-binding</keyword>
<organism evidence="2 3">
    <name type="scientific">Bacillus bingmayongensis</name>
    <dbReference type="NCBI Taxonomy" id="1150157"/>
    <lineage>
        <taxon>Bacteria</taxon>
        <taxon>Bacillati</taxon>
        <taxon>Bacillota</taxon>
        <taxon>Bacilli</taxon>
        <taxon>Bacillales</taxon>
        <taxon>Bacillaceae</taxon>
        <taxon>Bacillus</taxon>
    </lineage>
</organism>
<keyword evidence="2" id="KW-0547">Nucleotide-binding</keyword>
<dbReference type="SUPFAM" id="SSF52540">
    <property type="entry name" value="P-loop containing nucleoside triphosphate hydrolases"/>
    <property type="match status" value="1"/>
</dbReference>
<dbReference type="RefSeq" id="WP_374219416.1">
    <property type="nucleotide sequence ID" value="NZ_JAXOVW010000113.1"/>
</dbReference>
<proteinExistence type="predicted"/>
<sequence length="151" mass="17863">MSAYKIRKIYIENFKHIDNVLFDFTDKDLIVLDGPNGFGKTTIFDVIELVLCGKVSRVTNTNDGRYGYKDFLFSSNNNMDSIIKIEFYNEKKRFTIVKRFNSGVNLRAAERRPDNWNLFETYLLENFEDSFLDFQPTEMEVIYSKLEIDDF</sequence>
<dbReference type="PANTHER" id="PTHR43581">
    <property type="entry name" value="ATP/GTP PHOSPHATASE"/>
    <property type="match status" value="1"/>
</dbReference>
<name>A0ABU5K3Z2_9BACI</name>
<dbReference type="InterPro" id="IPR051396">
    <property type="entry name" value="Bact_Antivir_Def_Nuclease"/>
</dbReference>
<dbReference type="Proteomes" id="UP001291930">
    <property type="component" value="Unassembled WGS sequence"/>
</dbReference>
<feature type="domain" description="Rad50/SbcC-type AAA" evidence="1">
    <location>
        <begin position="8"/>
        <end position="101"/>
    </location>
</feature>
<comment type="caution">
    <text evidence="2">The sequence shown here is derived from an EMBL/GenBank/DDBJ whole genome shotgun (WGS) entry which is preliminary data.</text>
</comment>
<dbReference type="EMBL" id="JAXOVW010000113">
    <property type="protein sequence ID" value="MDZ5610132.1"/>
    <property type="molecule type" value="Genomic_DNA"/>
</dbReference>
<accession>A0ABU5K3Z2</accession>